<dbReference type="CDD" id="cd12159">
    <property type="entry name" value="2-Hacid_dh_2"/>
    <property type="match status" value="1"/>
</dbReference>
<evidence type="ECO:0000256" key="2">
    <source>
        <dbReference type="ARBA" id="ARBA00023027"/>
    </source>
</evidence>
<dbReference type="EMBL" id="BQFK01000003">
    <property type="protein sequence ID" value="GJJ43115.1"/>
    <property type="molecule type" value="Genomic_DNA"/>
</dbReference>
<protein>
    <recommendedName>
        <fullName evidence="3">D-isomer specific 2-hydroxyacid dehydrogenase NAD-binding domain-containing protein</fullName>
    </recommendedName>
</protein>
<name>A0ABD0BG47_CORUL</name>
<dbReference type="Proteomes" id="UP001205910">
    <property type="component" value="Unassembled WGS sequence"/>
</dbReference>
<dbReference type="GO" id="GO:0016491">
    <property type="term" value="F:oxidoreductase activity"/>
    <property type="evidence" value="ECO:0007669"/>
    <property type="project" value="UniProtKB-KW"/>
</dbReference>
<reference evidence="4 5" key="1">
    <citation type="submission" date="2021-11" db="EMBL/GenBank/DDBJ databases">
        <title>Whole genome sequences of diphtheriae toxin producing Corynebacterium ulcerans isolates from cats in Osaka, Japan.</title>
        <authorList>
            <person name="Umeda K."/>
            <person name="Hirai Y."/>
        </authorList>
    </citation>
    <scope>NUCLEOTIDE SEQUENCE [LARGE SCALE GENOMIC DNA]</scope>
    <source>
        <strain evidence="4 5">12109B-1</strain>
    </source>
</reference>
<dbReference type="InterPro" id="IPR006140">
    <property type="entry name" value="D-isomer_DH_NAD-bd"/>
</dbReference>
<dbReference type="SUPFAM" id="SSF51735">
    <property type="entry name" value="NAD(P)-binding Rossmann-fold domains"/>
    <property type="match status" value="1"/>
</dbReference>
<evidence type="ECO:0000313" key="5">
    <source>
        <dbReference type="Proteomes" id="UP001205910"/>
    </source>
</evidence>
<keyword evidence="1" id="KW-0560">Oxidoreductase</keyword>
<comment type="caution">
    <text evidence="4">The sequence shown here is derived from an EMBL/GenBank/DDBJ whole genome shotgun (WGS) entry which is preliminary data.</text>
</comment>
<dbReference type="RefSeq" id="WP_014836680.1">
    <property type="nucleotide sequence ID" value="NZ_AP019662.1"/>
</dbReference>
<evidence type="ECO:0000256" key="1">
    <source>
        <dbReference type="ARBA" id="ARBA00023002"/>
    </source>
</evidence>
<sequence>MKFVMYPEIWEKATDQLEAAGHTRVEDLKEADFLVFNGTGRQFPELPAGLKFVQVAFAGVDGIAEAGVLTPQVRWANAAGLYADSVAESTLTMLLSVLHHIPAVVRAQTWGIRKLPDEKTNWLYDNKTLVVVGAGGIARRLFELVSGFGLHTIAVNRSGRPVEQADETVDYKELDRVLGVADYVVLLAPLTSETRGMVDARALEKMKPEAVLVNVGRGGLVVTEDLVHALQQGTIAGAALDVTDPEPLPDGHPLWSMDNVLVTPHVANTKDRMRALSGELFVANARAFEAGETMPTEVDVAAGY</sequence>
<organism evidence="4 5">
    <name type="scientific">Corynebacterium ulcerans</name>
    <dbReference type="NCBI Taxonomy" id="65058"/>
    <lineage>
        <taxon>Bacteria</taxon>
        <taxon>Bacillati</taxon>
        <taxon>Actinomycetota</taxon>
        <taxon>Actinomycetes</taxon>
        <taxon>Mycobacteriales</taxon>
        <taxon>Corynebacteriaceae</taxon>
        <taxon>Corynebacterium</taxon>
    </lineage>
</organism>
<evidence type="ECO:0000259" key="3">
    <source>
        <dbReference type="Pfam" id="PF02826"/>
    </source>
</evidence>
<keyword evidence="2" id="KW-0520">NAD</keyword>
<dbReference type="AlphaFoldDB" id="A0ABD0BG47"/>
<accession>A0ABD0BG47</accession>
<gene>
    <name evidence="4" type="ORF">CULCOIPH005_13040</name>
</gene>
<dbReference type="InterPro" id="IPR036291">
    <property type="entry name" value="NAD(P)-bd_dom_sf"/>
</dbReference>
<dbReference type="PANTHER" id="PTHR43333">
    <property type="entry name" value="2-HACID_DH_C DOMAIN-CONTAINING PROTEIN"/>
    <property type="match status" value="1"/>
</dbReference>
<dbReference type="SUPFAM" id="SSF52283">
    <property type="entry name" value="Formate/glycerate dehydrogenase catalytic domain-like"/>
    <property type="match status" value="1"/>
</dbReference>
<dbReference type="Gene3D" id="3.40.50.720">
    <property type="entry name" value="NAD(P)-binding Rossmann-like Domain"/>
    <property type="match status" value="2"/>
</dbReference>
<evidence type="ECO:0000313" key="4">
    <source>
        <dbReference type="EMBL" id="GJJ43115.1"/>
    </source>
</evidence>
<feature type="domain" description="D-isomer specific 2-hydroxyacid dehydrogenase NAD-binding" evidence="3">
    <location>
        <begin position="93"/>
        <end position="267"/>
    </location>
</feature>
<dbReference type="PANTHER" id="PTHR43333:SF1">
    <property type="entry name" value="D-ISOMER SPECIFIC 2-HYDROXYACID DEHYDROGENASE NAD-BINDING DOMAIN-CONTAINING PROTEIN"/>
    <property type="match status" value="1"/>
</dbReference>
<proteinExistence type="predicted"/>
<dbReference type="Pfam" id="PF02826">
    <property type="entry name" value="2-Hacid_dh_C"/>
    <property type="match status" value="1"/>
</dbReference>